<dbReference type="PANTHER" id="PTHR34223">
    <property type="entry name" value="OS11G0201299 PROTEIN"/>
    <property type="match status" value="1"/>
</dbReference>
<keyword evidence="3" id="KW-1185">Reference proteome</keyword>
<accession>A0AAD8RAB8</accession>
<organism evidence="2 3">
    <name type="scientific">Lolium multiflorum</name>
    <name type="common">Italian ryegrass</name>
    <name type="synonym">Lolium perenne subsp. multiflorum</name>
    <dbReference type="NCBI Taxonomy" id="4521"/>
    <lineage>
        <taxon>Eukaryota</taxon>
        <taxon>Viridiplantae</taxon>
        <taxon>Streptophyta</taxon>
        <taxon>Embryophyta</taxon>
        <taxon>Tracheophyta</taxon>
        <taxon>Spermatophyta</taxon>
        <taxon>Magnoliopsida</taxon>
        <taxon>Liliopsida</taxon>
        <taxon>Poales</taxon>
        <taxon>Poaceae</taxon>
        <taxon>BOP clade</taxon>
        <taxon>Pooideae</taxon>
        <taxon>Poodae</taxon>
        <taxon>Poeae</taxon>
        <taxon>Poeae Chloroplast Group 2 (Poeae type)</taxon>
        <taxon>Loliodinae</taxon>
        <taxon>Loliinae</taxon>
        <taxon>Lolium</taxon>
    </lineage>
</organism>
<evidence type="ECO:0000313" key="2">
    <source>
        <dbReference type="EMBL" id="KAK1617206.1"/>
    </source>
</evidence>
<dbReference type="InterPro" id="IPR055411">
    <property type="entry name" value="LRR_FXL15/At3g58940/PEG3-like"/>
</dbReference>
<proteinExistence type="predicted"/>
<evidence type="ECO:0000259" key="1">
    <source>
        <dbReference type="PROSITE" id="PS50181"/>
    </source>
</evidence>
<dbReference type="Gene3D" id="3.80.10.10">
    <property type="entry name" value="Ribonuclease Inhibitor"/>
    <property type="match status" value="1"/>
</dbReference>
<comment type="caution">
    <text evidence="2">The sequence shown here is derived from an EMBL/GenBank/DDBJ whole genome shotgun (WGS) entry which is preliminary data.</text>
</comment>
<dbReference type="PROSITE" id="PS50181">
    <property type="entry name" value="FBOX"/>
    <property type="match status" value="1"/>
</dbReference>
<dbReference type="InterPro" id="IPR001810">
    <property type="entry name" value="F-box_dom"/>
</dbReference>
<dbReference type="SUPFAM" id="SSF52047">
    <property type="entry name" value="RNI-like"/>
    <property type="match status" value="1"/>
</dbReference>
<name>A0AAD8RAB8_LOLMU</name>
<reference evidence="2" key="1">
    <citation type="submission" date="2023-07" db="EMBL/GenBank/DDBJ databases">
        <title>A chromosome-level genome assembly of Lolium multiflorum.</title>
        <authorList>
            <person name="Chen Y."/>
            <person name="Copetti D."/>
            <person name="Kolliker R."/>
            <person name="Studer B."/>
        </authorList>
    </citation>
    <scope>NUCLEOTIDE SEQUENCE</scope>
    <source>
        <strain evidence="2">02402/16</strain>
        <tissue evidence="2">Leaf</tissue>
    </source>
</reference>
<dbReference type="InterPro" id="IPR032675">
    <property type="entry name" value="LRR_dom_sf"/>
</dbReference>
<dbReference type="Pfam" id="PF24758">
    <property type="entry name" value="LRR_At5g56370"/>
    <property type="match status" value="1"/>
</dbReference>
<feature type="domain" description="F-box" evidence="1">
    <location>
        <begin position="1"/>
        <end position="45"/>
    </location>
</feature>
<dbReference type="Pfam" id="PF00646">
    <property type="entry name" value="F-box"/>
    <property type="match status" value="1"/>
</dbReference>
<evidence type="ECO:0000313" key="3">
    <source>
        <dbReference type="Proteomes" id="UP001231189"/>
    </source>
</evidence>
<dbReference type="InterPro" id="IPR036047">
    <property type="entry name" value="F-box-like_dom_sf"/>
</dbReference>
<dbReference type="SUPFAM" id="SSF81383">
    <property type="entry name" value="F-box domain"/>
    <property type="match status" value="1"/>
</dbReference>
<dbReference type="AlphaFoldDB" id="A0AAD8RAB8"/>
<dbReference type="EMBL" id="JAUUTY010000006">
    <property type="protein sequence ID" value="KAK1617206.1"/>
    <property type="molecule type" value="Genomic_DNA"/>
</dbReference>
<sequence>MPDCLLHDVLSHLGSRQVVQTSVLSRRWTHLWRDVVRANVVIDEREFAGNKRESFDDFADHVVPSSVPPETPHLDAFRLNLVRRGTCWPGSFADRDRWIRRALHRVPAAVDIRAAHAGTICWRPHRSDATGWCTRRLTTLRLVRAVLSPDFLEYVGTYCPALEDLHIESCQIKNHLVIASPTLRSLAFHDPIACDRFSITAPRLAHLRLAGFTARALLQEESQVFVVPDSLKSLILERCEVGAKFQALTAILPNTPNLEMLGLHHCTFVLYPRRNKEQQASKGPTPDVFWCQKLKSIQLKSGQEYQRHVVFDVLSKISKGMQLAQWLQKKVRLLVLTDTDNVYSRIRFQF</sequence>
<protein>
    <recommendedName>
        <fullName evidence="1">F-box domain-containing protein</fullName>
    </recommendedName>
</protein>
<dbReference type="Proteomes" id="UP001231189">
    <property type="component" value="Unassembled WGS sequence"/>
</dbReference>
<dbReference type="PANTHER" id="PTHR34223:SF92">
    <property type="entry name" value="F-BOX DOMAIN-CONTAINING PROTEIN"/>
    <property type="match status" value="1"/>
</dbReference>
<dbReference type="InterPro" id="IPR053197">
    <property type="entry name" value="F-box_SCFL_complex_component"/>
</dbReference>
<gene>
    <name evidence="2" type="ORF">QYE76_022723</name>
</gene>